<dbReference type="EMBL" id="OB792641">
    <property type="protein sequence ID" value="CAD7423097.1"/>
    <property type="molecule type" value="Genomic_DNA"/>
</dbReference>
<reference evidence="1" key="1">
    <citation type="submission" date="2020-11" db="EMBL/GenBank/DDBJ databases">
        <authorList>
            <person name="Tran Van P."/>
        </authorList>
    </citation>
    <scope>NUCLEOTIDE SEQUENCE</scope>
</reference>
<evidence type="ECO:0000313" key="1">
    <source>
        <dbReference type="EMBL" id="CAD7423097.1"/>
    </source>
</evidence>
<dbReference type="AlphaFoldDB" id="A0A7R9HI32"/>
<name>A0A7R9HI32_9NEOP</name>
<accession>A0A7R9HI32</accession>
<proteinExistence type="predicted"/>
<protein>
    <submittedName>
        <fullName evidence="1">Uncharacterized protein</fullName>
    </submittedName>
</protein>
<sequence>MSVPVFTLSLGCRVLPGCVTVAKFDGSHCCLAAATIADKIHLMGGFPHTWRREHADMAALCGRVGATITCSLTSAANQSKRFLTTNPRSVYTKRYDQSVTYKHGGICAHDGMPLHAATSPA</sequence>
<organism evidence="1">
    <name type="scientific">Timema monikensis</name>
    <dbReference type="NCBI Taxonomy" id="170555"/>
    <lineage>
        <taxon>Eukaryota</taxon>
        <taxon>Metazoa</taxon>
        <taxon>Ecdysozoa</taxon>
        <taxon>Arthropoda</taxon>
        <taxon>Hexapoda</taxon>
        <taxon>Insecta</taxon>
        <taxon>Pterygota</taxon>
        <taxon>Neoptera</taxon>
        <taxon>Polyneoptera</taxon>
        <taxon>Phasmatodea</taxon>
        <taxon>Timematodea</taxon>
        <taxon>Timematoidea</taxon>
        <taxon>Timematidae</taxon>
        <taxon>Timema</taxon>
    </lineage>
</organism>
<gene>
    <name evidence="1" type="ORF">TMSB3V08_LOCUS93</name>
</gene>